<gene>
    <name evidence="4" type="ORF">B4147_0473</name>
</gene>
<protein>
    <recommendedName>
        <fullName evidence="6">Glycosyl transferase</fullName>
    </recommendedName>
</protein>
<feature type="domain" description="Glycosyltransferase 2-like" evidence="3">
    <location>
        <begin position="370"/>
        <end position="501"/>
    </location>
</feature>
<evidence type="ECO:0000313" key="5">
    <source>
        <dbReference type="Proteomes" id="UP000035350"/>
    </source>
</evidence>
<dbReference type="PANTHER" id="PTHR43685:SF11">
    <property type="entry name" value="GLYCOSYLTRANSFERASE TAGX-RELATED"/>
    <property type="match status" value="1"/>
</dbReference>
<dbReference type="RefSeq" id="WP_046958404.1">
    <property type="nucleotide sequence ID" value="NZ_JARMPN010000085.1"/>
</dbReference>
<dbReference type="AlphaFoldDB" id="A0A0G8CA57"/>
<organism evidence="4 5">
    <name type="scientific">Bacillus wiedmannii</name>
    <dbReference type="NCBI Taxonomy" id="1890302"/>
    <lineage>
        <taxon>Bacteria</taxon>
        <taxon>Bacillati</taxon>
        <taxon>Bacillota</taxon>
        <taxon>Bacilli</taxon>
        <taxon>Bacillales</taxon>
        <taxon>Bacillaceae</taxon>
        <taxon>Bacillus</taxon>
        <taxon>Bacillus cereus group</taxon>
    </lineage>
</organism>
<dbReference type="PANTHER" id="PTHR43685">
    <property type="entry name" value="GLYCOSYLTRANSFERASE"/>
    <property type="match status" value="1"/>
</dbReference>
<evidence type="ECO:0000259" key="3">
    <source>
        <dbReference type="Pfam" id="PF00535"/>
    </source>
</evidence>
<comment type="similarity">
    <text evidence="1">Belongs to the glycosyltransferase 2 family.</text>
</comment>
<dbReference type="EMBL" id="LCYN01000014">
    <property type="protein sequence ID" value="KKZ96642.1"/>
    <property type="molecule type" value="Genomic_DNA"/>
</dbReference>
<sequence>MHVNKKIIYVSHDAHFHGAQLLSLHTIKALKENFHYSVAIISIGTGILIHDFQKYGPVYCLEEDYPTEKRVELLIKKLLSQNYTIAICSTVISGDIVALLAKHNIKVISLIHELPHLIQQYSAEGKARNIAQFAYKIVFPSQYVYEKFRTITQLDHQKCHILPQGLFNHNPYKNNIAKARSELRKKHNLPLDSKIILGVGFADHRKGIDLFSLIAYSVRKVHTNIHFIWVGRTDVHFFNTLSPRYTAHFTLVEPTPDIGLYNAGADLYLLTSREDPFPNVVLEALDTKVPVIGFKNTGGFEDVVTEQTGALVDFLNLPQVLERIYEFIGDEDLRLQKGRFGQELIEKDFNFLHYIYQLLNLLDHNYKKISVIIPNYNYEKYLPDRVKSILNQTYPLYELIFLDDASTDNSVSIFEQLLSNENKPHLKVQQIINDTNSGSVFKQWIKGVSVATGDYIWIAEADDLCDQTFLEEVTQGFHINGDVTLSYTQSKQIDEQGNILAKHYLDYTNDIDKEKWKSSYFRKGIDEIQDTLLIKNTIPNVSSVVFKNIDIKTTEKQLEKFKVAGDWFFYVSILKEGNIYFNPKPLNYHRRHTNSVTGTEDSYSHYSEVVQIQNFIKETFTIDDISKKKMYTYRKYLKAYLKIE</sequence>
<dbReference type="Gene3D" id="3.90.550.10">
    <property type="entry name" value="Spore Coat Polysaccharide Biosynthesis Protein SpsA, Chain A"/>
    <property type="match status" value="1"/>
</dbReference>
<proteinExistence type="inferred from homology"/>
<dbReference type="SUPFAM" id="SSF53756">
    <property type="entry name" value="UDP-Glycosyltransferase/glycogen phosphorylase"/>
    <property type="match status" value="1"/>
</dbReference>
<evidence type="ECO:0000259" key="2">
    <source>
        <dbReference type="Pfam" id="PF00534"/>
    </source>
</evidence>
<dbReference type="Pfam" id="PF00535">
    <property type="entry name" value="Glycos_transf_2"/>
    <property type="match status" value="1"/>
</dbReference>
<comment type="caution">
    <text evidence="4">The sequence shown here is derived from an EMBL/GenBank/DDBJ whole genome shotgun (WGS) entry which is preliminary data.</text>
</comment>
<dbReference type="Proteomes" id="UP000035350">
    <property type="component" value="Unassembled WGS sequence"/>
</dbReference>
<dbReference type="Pfam" id="PF00534">
    <property type="entry name" value="Glycos_transf_1"/>
    <property type="match status" value="1"/>
</dbReference>
<dbReference type="PATRIC" id="fig|1396.433.peg.1349"/>
<dbReference type="InterPro" id="IPR001173">
    <property type="entry name" value="Glyco_trans_2-like"/>
</dbReference>
<dbReference type="Gene3D" id="3.40.50.2000">
    <property type="entry name" value="Glycogen Phosphorylase B"/>
    <property type="match status" value="2"/>
</dbReference>
<evidence type="ECO:0000313" key="4">
    <source>
        <dbReference type="EMBL" id="KKZ96642.1"/>
    </source>
</evidence>
<dbReference type="GO" id="GO:0016757">
    <property type="term" value="F:glycosyltransferase activity"/>
    <property type="evidence" value="ECO:0007669"/>
    <property type="project" value="InterPro"/>
</dbReference>
<dbReference type="CDD" id="cd03801">
    <property type="entry name" value="GT4_PimA-like"/>
    <property type="match status" value="1"/>
</dbReference>
<name>A0A0G8CA57_9BACI</name>
<evidence type="ECO:0000256" key="1">
    <source>
        <dbReference type="ARBA" id="ARBA00006739"/>
    </source>
</evidence>
<reference evidence="4 5" key="1">
    <citation type="journal article" date="2015" name="Genome Announc.">
        <title>Next-Generation Whole-Genome Sequencing of Eight Strains of Bacillus cereus, Isolated from Food.</title>
        <authorList>
            <person name="Krawczyk A.O."/>
            <person name="de Jong A."/>
            <person name="Eijlander R.T."/>
            <person name="Berendsen E.M."/>
            <person name="Holsappel S."/>
            <person name="Wells-Bennik M.H."/>
            <person name="Kuipers O.P."/>
        </authorList>
    </citation>
    <scope>NUCLEOTIDE SEQUENCE [LARGE SCALE GENOMIC DNA]</scope>
    <source>
        <strain evidence="4 5">B4147</strain>
    </source>
</reference>
<evidence type="ECO:0008006" key="6">
    <source>
        <dbReference type="Google" id="ProtNLM"/>
    </source>
</evidence>
<dbReference type="SUPFAM" id="SSF53448">
    <property type="entry name" value="Nucleotide-diphospho-sugar transferases"/>
    <property type="match status" value="1"/>
</dbReference>
<dbReference type="InterPro" id="IPR001296">
    <property type="entry name" value="Glyco_trans_1"/>
</dbReference>
<dbReference type="InterPro" id="IPR029044">
    <property type="entry name" value="Nucleotide-diphossugar_trans"/>
</dbReference>
<accession>A0A0G8CA57</accession>
<reference evidence="5" key="2">
    <citation type="submission" date="2015-04" db="EMBL/GenBank/DDBJ databases">
        <title>Draft Genome Sequences of Eight Spore-Forming Food Isolates of Bacillus cereus Genome sequencing.</title>
        <authorList>
            <person name="Krawcyk A.O."/>
            <person name="de Jong A."/>
            <person name="Eijlander R.T."/>
            <person name="Berendsen E.M."/>
            <person name="Holsappel S."/>
            <person name="Wells-Bennik M."/>
            <person name="Kuipers O.P."/>
        </authorList>
    </citation>
    <scope>NUCLEOTIDE SEQUENCE [LARGE SCALE GENOMIC DNA]</scope>
    <source>
        <strain evidence="5">B4147</strain>
    </source>
</reference>
<dbReference type="InterPro" id="IPR050834">
    <property type="entry name" value="Glycosyltransf_2"/>
</dbReference>
<feature type="domain" description="Glycosyl transferase family 1" evidence="2">
    <location>
        <begin position="180"/>
        <end position="337"/>
    </location>
</feature>